<evidence type="ECO:0000313" key="2">
    <source>
        <dbReference type="EMBL" id="RUP51985.1"/>
    </source>
</evidence>
<protein>
    <recommendedName>
        <fullName evidence="4">Secreted protein</fullName>
    </recommendedName>
</protein>
<dbReference type="Proteomes" id="UP000268093">
    <property type="component" value="Unassembled WGS sequence"/>
</dbReference>
<gene>
    <name evidence="2" type="ORF">BC936DRAFT_143841</name>
</gene>
<name>A0A433DMD2_9FUNG</name>
<evidence type="ECO:0000313" key="3">
    <source>
        <dbReference type="Proteomes" id="UP000268093"/>
    </source>
</evidence>
<feature type="chain" id="PRO_5019482364" description="Secreted protein" evidence="1">
    <location>
        <begin position="23"/>
        <end position="126"/>
    </location>
</feature>
<keyword evidence="1" id="KW-0732">Signal</keyword>
<keyword evidence="3" id="KW-1185">Reference proteome</keyword>
<evidence type="ECO:0000256" key="1">
    <source>
        <dbReference type="SAM" id="SignalP"/>
    </source>
</evidence>
<reference evidence="2 3" key="1">
    <citation type="journal article" date="2018" name="New Phytol.">
        <title>Phylogenomics of Endogonaceae and evolution of mycorrhizas within Mucoromycota.</title>
        <authorList>
            <person name="Chang Y."/>
            <person name="Desiro A."/>
            <person name="Na H."/>
            <person name="Sandor L."/>
            <person name="Lipzen A."/>
            <person name="Clum A."/>
            <person name="Barry K."/>
            <person name="Grigoriev I.V."/>
            <person name="Martin F.M."/>
            <person name="Stajich J.E."/>
            <person name="Smith M.E."/>
            <person name="Bonito G."/>
            <person name="Spatafora J.W."/>
        </authorList>
    </citation>
    <scope>NUCLEOTIDE SEQUENCE [LARGE SCALE GENOMIC DNA]</scope>
    <source>
        <strain evidence="2 3">GMNB39</strain>
    </source>
</reference>
<evidence type="ECO:0008006" key="4">
    <source>
        <dbReference type="Google" id="ProtNLM"/>
    </source>
</evidence>
<sequence>MTSALTTVLFVVFHSDVCCSKGAPPLQLRIQWTSPHSRYVPLFAIPCCSTPALLSNVYLSQGHCYLQVLLKISNITNGFVKTRTNATREAIVTTMQLSCPAADLVLYQVLIPFAENDVMVKDTTSL</sequence>
<organism evidence="2 3">
    <name type="scientific">Jimgerdemannia flammicorona</name>
    <dbReference type="NCBI Taxonomy" id="994334"/>
    <lineage>
        <taxon>Eukaryota</taxon>
        <taxon>Fungi</taxon>
        <taxon>Fungi incertae sedis</taxon>
        <taxon>Mucoromycota</taxon>
        <taxon>Mucoromycotina</taxon>
        <taxon>Endogonomycetes</taxon>
        <taxon>Endogonales</taxon>
        <taxon>Endogonaceae</taxon>
        <taxon>Jimgerdemannia</taxon>
    </lineage>
</organism>
<dbReference type="EMBL" id="RBNI01000289">
    <property type="protein sequence ID" value="RUP51985.1"/>
    <property type="molecule type" value="Genomic_DNA"/>
</dbReference>
<comment type="caution">
    <text evidence="2">The sequence shown here is derived from an EMBL/GenBank/DDBJ whole genome shotgun (WGS) entry which is preliminary data.</text>
</comment>
<dbReference type="AlphaFoldDB" id="A0A433DMD2"/>
<feature type="signal peptide" evidence="1">
    <location>
        <begin position="1"/>
        <end position="22"/>
    </location>
</feature>
<accession>A0A433DMD2</accession>
<proteinExistence type="predicted"/>